<evidence type="ECO:0000313" key="1">
    <source>
        <dbReference type="EnsemblMetazoa" id="GPPI046569-PA"/>
    </source>
</evidence>
<dbReference type="VEuPathDB" id="VectorBase:GPPI046569"/>
<reference evidence="2" key="1">
    <citation type="submission" date="2015-01" db="EMBL/GenBank/DDBJ databases">
        <authorList>
            <person name="Aksoy S."/>
            <person name="Warren W."/>
            <person name="Wilson R.K."/>
        </authorList>
    </citation>
    <scope>NUCLEOTIDE SEQUENCE [LARGE SCALE GENOMIC DNA]</scope>
    <source>
        <strain evidence="2">IAEA</strain>
    </source>
</reference>
<reference evidence="1" key="2">
    <citation type="submission" date="2020-05" db="UniProtKB">
        <authorList>
            <consortium name="EnsemblMetazoa"/>
        </authorList>
    </citation>
    <scope>IDENTIFICATION</scope>
    <source>
        <strain evidence="1">IAEA</strain>
    </source>
</reference>
<accession>A0A1B0C1G1</accession>
<organism evidence="1 2">
    <name type="scientific">Glossina palpalis gambiensis</name>
    <dbReference type="NCBI Taxonomy" id="67801"/>
    <lineage>
        <taxon>Eukaryota</taxon>
        <taxon>Metazoa</taxon>
        <taxon>Ecdysozoa</taxon>
        <taxon>Arthropoda</taxon>
        <taxon>Hexapoda</taxon>
        <taxon>Insecta</taxon>
        <taxon>Pterygota</taxon>
        <taxon>Neoptera</taxon>
        <taxon>Endopterygota</taxon>
        <taxon>Diptera</taxon>
        <taxon>Brachycera</taxon>
        <taxon>Muscomorpha</taxon>
        <taxon>Hippoboscoidea</taxon>
        <taxon>Glossinidae</taxon>
        <taxon>Glossina</taxon>
    </lineage>
</organism>
<dbReference type="Proteomes" id="UP000092460">
    <property type="component" value="Unassembled WGS sequence"/>
</dbReference>
<dbReference type="EnsemblMetazoa" id="GPPI046569-RA">
    <property type="protein sequence ID" value="GPPI046569-PA"/>
    <property type="gene ID" value="GPPI046569"/>
</dbReference>
<dbReference type="EMBL" id="JXJN01024041">
    <property type="status" value="NOT_ANNOTATED_CDS"/>
    <property type="molecule type" value="Genomic_DNA"/>
</dbReference>
<sequence length="167" mass="18834">RETITTTFDSDGILLNVPPTPTSVLLPAVTYQAGSVQLFISFSMLGLDFIIKITTCNLFYTLLSSNSIRLKNISKLSKIIVWLRHVCCRQRQKAIPDAHHVVRHLYLLVLTEVLNESEELKSSHKDIEALSKSIVTFLGEVHQPSAEAIQAKLDNLVQQQSNHFKCY</sequence>
<dbReference type="AlphaFoldDB" id="A0A1B0C1G1"/>
<protein>
    <submittedName>
        <fullName evidence="1">Uncharacterized protein</fullName>
    </submittedName>
</protein>
<name>A0A1B0C1G1_9MUSC</name>
<keyword evidence="2" id="KW-1185">Reference proteome</keyword>
<proteinExistence type="predicted"/>
<dbReference type="EMBL" id="JXJN01024040">
    <property type="status" value="NOT_ANNOTATED_CDS"/>
    <property type="molecule type" value="Genomic_DNA"/>
</dbReference>
<dbReference type="EMBL" id="JXJN01024042">
    <property type="status" value="NOT_ANNOTATED_CDS"/>
    <property type="molecule type" value="Genomic_DNA"/>
</dbReference>
<evidence type="ECO:0000313" key="2">
    <source>
        <dbReference type="Proteomes" id="UP000092460"/>
    </source>
</evidence>